<protein>
    <submittedName>
        <fullName evidence="2">Uncharacterized protein</fullName>
    </submittedName>
</protein>
<proteinExistence type="predicted"/>
<evidence type="ECO:0000256" key="1">
    <source>
        <dbReference type="SAM" id="MobiDB-lite"/>
    </source>
</evidence>
<dbReference type="EMBL" id="UZAL01032351">
    <property type="protein sequence ID" value="VDP60688.1"/>
    <property type="molecule type" value="Genomic_DNA"/>
</dbReference>
<sequence>MPLPLTTAEKRTENVKEHTEHTEANKQVKNNIRADKQKCVEDLVWTGEKAARDGNMKKLCNTTKNRAGKYSKPERPVKNEDGKPMTEIREQRNRWVEYFEEPLNRPASSNSPDT</sequence>
<evidence type="ECO:0000313" key="3">
    <source>
        <dbReference type="Proteomes" id="UP000269396"/>
    </source>
</evidence>
<feature type="region of interest" description="Disordered" evidence="1">
    <location>
        <begin position="56"/>
        <end position="89"/>
    </location>
</feature>
<gene>
    <name evidence="2" type="ORF">SMTD_LOCUS12347</name>
</gene>
<keyword evidence="3" id="KW-1185">Reference proteome</keyword>
<name>A0A183PDB3_9TREM</name>
<dbReference type="Proteomes" id="UP000269396">
    <property type="component" value="Unassembled WGS sequence"/>
</dbReference>
<evidence type="ECO:0000313" key="2">
    <source>
        <dbReference type="EMBL" id="VDP60688.1"/>
    </source>
</evidence>
<accession>A0A183PDB3</accession>
<feature type="compositionally biased region" description="Basic and acidic residues" evidence="1">
    <location>
        <begin position="71"/>
        <end position="89"/>
    </location>
</feature>
<feature type="region of interest" description="Disordered" evidence="1">
    <location>
        <begin position="1"/>
        <end position="27"/>
    </location>
</feature>
<organism evidence="2 3">
    <name type="scientific">Schistosoma mattheei</name>
    <dbReference type="NCBI Taxonomy" id="31246"/>
    <lineage>
        <taxon>Eukaryota</taxon>
        <taxon>Metazoa</taxon>
        <taxon>Spiralia</taxon>
        <taxon>Lophotrochozoa</taxon>
        <taxon>Platyhelminthes</taxon>
        <taxon>Trematoda</taxon>
        <taxon>Digenea</taxon>
        <taxon>Strigeidida</taxon>
        <taxon>Schistosomatoidea</taxon>
        <taxon>Schistosomatidae</taxon>
        <taxon>Schistosoma</taxon>
    </lineage>
</organism>
<feature type="compositionally biased region" description="Basic and acidic residues" evidence="1">
    <location>
        <begin position="8"/>
        <end position="27"/>
    </location>
</feature>
<reference evidence="2 3" key="1">
    <citation type="submission" date="2018-11" db="EMBL/GenBank/DDBJ databases">
        <authorList>
            <consortium name="Pathogen Informatics"/>
        </authorList>
    </citation>
    <scope>NUCLEOTIDE SEQUENCE [LARGE SCALE GENOMIC DNA]</scope>
    <source>
        <strain>Denwood</strain>
        <strain evidence="3">Zambia</strain>
    </source>
</reference>
<dbReference type="AlphaFoldDB" id="A0A183PDB3"/>